<dbReference type="InterPro" id="IPR013087">
    <property type="entry name" value="Znf_C2H2_type"/>
</dbReference>
<keyword evidence="1" id="KW-0862">Zinc</keyword>
<proteinExistence type="predicted"/>
<evidence type="ECO:0000313" key="4">
    <source>
        <dbReference type="Proteomes" id="UP000650833"/>
    </source>
</evidence>
<evidence type="ECO:0000259" key="2">
    <source>
        <dbReference type="PROSITE" id="PS50157"/>
    </source>
</evidence>
<dbReference type="GO" id="GO:0008270">
    <property type="term" value="F:zinc ion binding"/>
    <property type="evidence" value="ECO:0007669"/>
    <property type="project" value="UniProtKB-KW"/>
</dbReference>
<feature type="domain" description="C2H2-type" evidence="2">
    <location>
        <begin position="165"/>
        <end position="188"/>
    </location>
</feature>
<evidence type="ECO:0000256" key="1">
    <source>
        <dbReference type="PROSITE-ProRule" id="PRU00042"/>
    </source>
</evidence>
<accession>A0A8H7R5J2</accession>
<comment type="caution">
    <text evidence="3">The sequence shown here is derived from an EMBL/GenBank/DDBJ whole genome shotgun (WGS) entry which is preliminary data.</text>
</comment>
<dbReference type="SMART" id="SM00451">
    <property type="entry name" value="ZnF_U1"/>
    <property type="match status" value="3"/>
</dbReference>
<organism evidence="3 4">
    <name type="scientific">Mucor plumbeus</name>
    <dbReference type="NCBI Taxonomy" id="97098"/>
    <lineage>
        <taxon>Eukaryota</taxon>
        <taxon>Fungi</taxon>
        <taxon>Fungi incertae sedis</taxon>
        <taxon>Mucoromycota</taxon>
        <taxon>Mucoromycotina</taxon>
        <taxon>Mucoromycetes</taxon>
        <taxon>Mucorales</taxon>
        <taxon>Mucorineae</taxon>
        <taxon>Mucoraceae</taxon>
        <taxon>Mucor</taxon>
    </lineage>
</organism>
<dbReference type="SMART" id="SM00355">
    <property type="entry name" value="ZnF_C2H2"/>
    <property type="match status" value="3"/>
</dbReference>
<dbReference type="InterPro" id="IPR003604">
    <property type="entry name" value="Matrin/U1-like-C_Znf_C2H2"/>
</dbReference>
<dbReference type="Proteomes" id="UP000650833">
    <property type="component" value="Unassembled WGS sequence"/>
</dbReference>
<dbReference type="Gene3D" id="3.30.160.60">
    <property type="entry name" value="Classic Zinc Finger"/>
    <property type="match status" value="1"/>
</dbReference>
<dbReference type="Pfam" id="PF12874">
    <property type="entry name" value="zf-met"/>
    <property type="match status" value="2"/>
</dbReference>
<dbReference type="AlphaFoldDB" id="A0A8H7R5J2"/>
<dbReference type="EMBL" id="JAEPRC010000184">
    <property type="protein sequence ID" value="KAG2204944.1"/>
    <property type="molecule type" value="Genomic_DNA"/>
</dbReference>
<keyword evidence="4" id="KW-1185">Reference proteome</keyword>
<dbReference type="PROSITE" id="PS50157">
    <property type="entry name" value="ZINC_FINGER_C2H2_2"/>
    <property type="match status" value="1"/>
</dbReference>
<dbReference type="GO" id="GO:0003676">
    <property type="term" value="F:nucleic acid binding"/>
    <property type="evidence" value="ECO:0007669"/>
    <property type="project" value="InterPro"/>
</dbReference>
<reference evidence="3" key="1">
    <citation type="submission" date="2020-12" db="EMBL/GenBank/DDBJ databases">
        <title>Metabolic potential, ecology and presence of endohyphal bacteria is reflected in genomic diversity of Mucoromycotina.</title>
        <authorList>
            <person name="Muszewska A."/>
            <person name="Okrasinska A."/>
            <person name="Steczkiewicz K."/>
            <person name="Drgas O."/>
            <person name="Orlowska M."/>
            <person name="Perlinska-Lenart U."/>
            <person name="Aleksandrzak-Piekarczyk T."/>
            <person name="Szatraj K."/>
            <person name="Zielenkiewicz U."/>
            <person name="Pilsyk S."/>
            <person name="Malc E."/>
            <person name="Mieczkowski P."/>
            <person name="Kruszewska J.S."/>
            <person name="Biernat P."/>
            <person name="Pawlowska J."/>
        </authorList>
    </citation>
    <scope>NUCLEOTIDE SEQUENCE</scope>
    <source>
        <strain evidence="3">CBS 226.32</strain>
    </source>
</reference>
<dbReference type="SUPFAM" id="SSF57667">
    <property type="entry name" value="beta-beta-alpha zinc fingers"/>
    <property type="match status" value="1"/>
</dbReference>
<name>A0A8H7R5J2_9FUNG</name>
<protein>
    <recommendedName>
        <fullName evidence="2">C2H2-type domain-containing protein</fullName>
    </recommendedName>
</protein>
<dbReference type="PROSITE" id="PS00028">
    <property type="entry name" value="ZINC_FINGER_C2H2_1"/>
    <property type="match status" value="3"/>
</dbReference>
<keyword evidence="1" id="KW-0479">Metal-binding</keyword>
<evidence type="ECO:0000313" key="3">
    <source>
        <dbReference type="EMBL" id="KAG2204944.1"/>
    </source>
</evidence>
<dbReference type="OrthoDB" id="2217506at2759"/>
<keyword evidence="1" id="KW-0863">Zinc-finger</keyword>
<dbReference type="InterPro" id="IPR036236">
    <property type="entry name" value="Znf_C2H2_sf"/>
</dbReference>
<gene>
    <name evidence="3" type="ORF">INT46_005370</name>
</gene>
<sequence>MRTRSAALVKLEKFIKQEPIDNTTVSEAEKSITIAQRTSQRTKASSNKMPIINIPRIKVELKDDIKLSFPRKTKKYVQREDRMQAGYDRLGIEPNILGAPDNRPRKPRKKPLIEDFYCNICNTTLKFQWNYRAHLRRKHKIKMDNLVPKLIATPGVVPDIDDPNHYCKSCHRTFDCKSSYRRHLKRKHKIKLEPLIRIPKKPNPKIIPDVNDPNFYCKACKHGYNSKAVYRAHLRKLHKMTLSSLAPKCTPGVVPDLTINAQFAIAFTNQDVLTPLI</sequence>